<keyword evidence="2" id="KW-1133">Transmembrane helix</keyword>
<sequence length="1077" mass="116801">MPHWQFTDEKPKSTGKIEILNSKSDIKQISGRRQSESIFFLPPRGSGPGGPRKSKAFKHSAVRPPLAETERANSIHAILDPKSSFVAAVSASCCNSPPSLLAGEKLEARWRVALLSMVRKNHNVRRDAASDQDKIGPIQIPNSAHICKSPNNVLIRSLNFNASGHAPYRSQWCARAFSAAVAVGIWVSAESVGGLPLETSEGGPLFSSPINLTDELRLPPVDAPDSAFLYESGAGAQPSFAFESITGNSDYQSGTDFAAASQPLVAFESSQATPPGDSSEVNPVETPDPNAVVPYLLPVKPFPPRFSGLSSASGIASESEDFDELFPPPAEENPLRYAFFGPQSDNVQIENCQHFDAFLVSPLPSSLASRFKDFVQKEAGQEDGTPFLHHIHGQAALDPANREENPRLIVEGGKVTPLWSENADDNPVFRMDEGTATLIRLVAPIRSAYDEMASMLLMPIINVNMAYGDGLLLSYKVSGSEGKLVDHQHQDGIHRPVAELDVVYKSCFSVGGDSSEPITVRAELRLDGCEPVVLTWKVICSSSALLQGNCSNGAHFLCIVPLATEVPQGFHVAIGPLTPTANAGGSPALRDSADVPFDPRLVASPTVADIRAITSKEGDIVANGEVAQEVSSVQSTSVAFDPSQDFVELYVWCRGCKEGKLDMNIPTIAADLQVMFPLLYNYLGTSKANDKSTERGANSLVATRQSSHIALREALPGSEENVRRFVLQFQCKSEGESIVTLDFPFHAYRDIQVFFKKQCAAPAAASLRDPSCSSGTLSEDGSACCLASCGKCGGDGCEDREGGLVGCCLTHIHSSALPCSASTAPCVMTTQKNKMNREIRMALVLPKEEMSQHFNIIFAPLWLFSMSIYLLKFLLWSLVTAAVLVYMFAIYYGVHVLKEPFSVAIAPSSSQFLNALFLLGGHVGHLYKTRGGMLFGDDGFHSYTPFEERAPGNARKLSSANDPFYSITRWRSNEDGPSFIRLTSFNGNLSKDESGHMSEGLQPMEFCDVEAGKPEFKRRDAAEDKVLWDGIQEGLHSDYWDEYATGMLVGTEEYKGGSNNRGQGEYEEFCEPKGQKL</sequence>
<feature type="region of interest" description="Disordered" evidence="1">
    <location>
        <begin position="268"/>
        <end position="287"/>
    </location>
</feature>
<dbReference type="OrthoDB" id="345759at2759"/>
<keyword evidence="2" id="KW-0472">Membrane</keyword>
<dbReference type="AlphaFoldDB" id="A0A6P6RZ36"/>
<feature type="region of interest" description="Disordered" evidence="1">
    <location>
        <begin position="1055"/>
        <end position="1077"/>
    </location>
</feature>
<evidence type="ECO:0000256" key="2">
    <source>
        <dbReference type="SAM" id="Phobius"/>
    </source>
</evidence>
<organism evidence="3 4">
    <name type="scientific">Cyclospora cayetanensis</name>
    <dbReference type="NCBI Taxonomy" id="88456"/>
    <lineage>
        <taxon>Eukaryota</taxon>
        <taxon>Sar</taxon>
        <taxon>Alveolata</taxon>
        <taxon>Apicomplexa</taxon>
        <taxon>Conoidasida</taxon>
        <taxon>Coccidia</taxon>
        <taxon>Eucoccidiorida</taxon>
        <taxon>Eimeriorina</taxon>
        <taxon>Eimeriidae</taxon>
        <taxon>Cyclospora</taxon>
    </lineage>
</organism>
<feature type="transmembrane region" description="Helical" evidence="2">
    <location>
        <begin position="909"/>
        <end position="927"/>
    </location>
</feature>
<protein>
    <submittedName>
        <fullName evidence="4">Uncharacterized protein LOC34617814</fullName>
    </submittedName>
</protein>
<feature type="transmembrane region" description="Helical" evidence="2">
    <location>
        <begin position="878"/>
        <end position="897"/>
    </location>
</feature>
<keyword evidence="2" id="KW-0812">Transmembrane</keyword>
<feature type="region of interest" description="Disordered" evidence="1">
    <location>
        <begin position="38"/>
        <end position="65"/>
    </location>
</feature>
<evidence type="ECO:0000256" key="1">
    <source>
        <dbReference type="SAM" id="MobiDB-lite"/>
    </source>
</evidence>
<reference evidence="4" key="1">
    <citation type="submission" date="2025-08" db="UniProtKB">
        <authorList>
            <consortium name="RefSeq"/>
        </authorList>
    </citation>
    <scope>IDENTIFICATION</scope>
</reference>
<name>A0A6P6RZ36_9EIME</name>
<feature type="compositionally biased region" description="Basic residues" evidence="1">
    <location>
        <begin position="52"/>
        <end position="61"/>
    </location>
</feature>
<gene>
    <name evidence="4" type="primary">LOC34617814</name>
</gene>
<evidence type="ECO:0000313" key="4">
    <source>
        <dbReference type="RefSeq" id="XP_026192632.1"/>
    </source>
</evidence>
<evidence type="ECO:0000313" key="3">
    <source>
        <dbReference type="Proteomes" id="UP000515125"/>
    </source>
</evidence>
<proteinExistence type="predicted"/>
<dbReference type="RefSeq" id="XP_026192632.1">
    <property type="nucleotide sequence ID" value="XM_026336847.1"/>
</dbReference>
<keyword evidence="3" id="KW-1185">Reference proteome</keyword>
<dbReference type="Proteomes" id="UP000515125">
    <property type="component" value="Unplaced"/>
</dbReference>
<dbReference type="GeneID" id="34617814"/>
<accession>A0A6P6RZ36</accession>